<dbReference type="PROSITE" id="PS00041">
    <property type="entry name" value="HTH_ARAC_FAMILY_1"/>
    <property type="match status" value="1"/>
</dbReference>
<evidence type="ECO:0000313" key="5">
    <source>
        <dbReference type="EMBL" id="MCU9850151.1"/>
    </source>
</evidence>
<evidence type="ECO:0000256" key="3">
    <source>
        <dbReference type="ARBA" id="ARBA00023163"/>
    </source>
</evidence>
<comment type="caution">
    <text evidence="5">The sequence shown here is derived from an EMBL/GenBank/DDBJ whole genome shotgun (WGS) entry which is preliminary data.</text>
</comment>
<dbReference type="InterPro" id="IPR018062">
    <property type="entry name" value="HTH_AraC-typ_CS"/>
</dbReference>
<evidence type="ECO:0000256" key="1">
    <source>
        <dbReference type="ARBA" id="ARBA00023015"/>
    </source>
</evidence>
<dbReference type="PRINTS" id="PR00032">
    <property type="entry name" value="HTHARAC"/>
</dbReference>
<dbReference type="InterPro" id="IPR002818">
    <property type="entry name" value="DJ-1/PfpI"/>
</dbReference>
<dbReference type="RefSeq" id="WP_263339819.1">
    <property type="nucleotide sequence ID" value="NZ_JAOVQO010000022.1"/>
</dbReference>
<keyword evidence="6" id="KW-1185">Reference proteome</keyword>
<dbReference type="InterPro" id="IPR009057">
    <property type="entry name" value="Homeodomain-like_sf"/>
</dbReference>
<evidence type="ECO:0000256" key="2">
    <source>
        <dbReference type="ARBA" id="ARBA00023125"/>
    </source>
</evidence>
<proteinExistence type="predicted"/>
<evidence type="ECO:0000259" key="4">
    <source>
        <dbReference type="PROSITE" id="PS01124"/>
    </source>
</evidence>
<protein>
    <submittedName>
        <fullName evidence="5">Helix-turn-helix domain-containing protein</fullName>
    </submittedName>
</protein>
<dbReference type="Pfam" id="PF12833">
    <property type="entry name" value="HTH_18"/>
    <property type="match status" value="1"/>
</dbReference>
<keyword evidence="2" id="KW-0238">DNA-binding</keyword>
<dbReference type="InterPro" id="IPR020449">
    <property type="entry name" value="Tscrpt_reg_AraC-type_HTH"/>
</dbReference>
<dbReference type="Gene3D" id="3.40.50.880">
    <property type="match status" value="1"/>
</dbReference>
<dbReference type="PROSITE" id="PS01124">
    <property type="entry name" value="HTH_ARAC_FAMILY_2"/>
    <property type="match status" value="1"/>
</dbReference>
<dbReference type="Gene3D" id="1.10.10.60">
    <property type="entry name" value="Homeodomain-like"/>
    <property type="match status" value="1"/>
</dbReference>
<dbReference type="InterPro" id="IPR029062">
    <property type="entry name" value="Class_I_gatase-like"/>
</dbReference>
<keyword evidence="3" id="KW-0804">Transcription</keyword>
<dbReference type="SMART" id="SM00342">
    <property type="entry name" value="HTH_ARAC"/>
    <property type="match status" value="1"/>
</dbReference>
<reference evidence="5 6" key="1">
    <citation type="submission" date="2022-10" db="EMBL/GenBank/DDBJ databases">
        <title>Defluviimonas sp. nov., isolated from ocean surface sediments.</title>
        <authorList>
            <person name="He W."/>
            <person name="Wang L."/>
            <person name="Zhang D.-F."/>
        </authorList>
    </citation>
    <scope>NUCLEOTIDE SEQUENCE [LARGE SCALE GENOMIC DNA]</scope>
    <source>
        <strain evidence="5 6">WL0024</strain>
    </source>
</reference>
<dbReference type="EMBL" id="JAOVQO010000022">
    <property type="protein sequence ID" value="MCU9850151.1"/>
    <property type="molecule type" value="Genomic_DNA"/>
</dbReference>
<gene>
    <name evidence="5" type="ORF">OEZ60_19355</name>
</gene>
<dbReference type="PANTHER" id="PTHR46796">
    <property type="entry name" value="HTH-TYPE TRANSCRIPTIONAL ACTIVATOR RHAS-RELATED"/>
    <property type="match status" value="1"/>
</dbReference>
<dbReference type="Proteomes" id="UP001209535">
    <property type="component" value="Unassembled WGS sequence"/>
</dbReference>
<dbReference type="PANTHER" id="PTHR46796:SF6">
    <property type="entry name" value="ARAC SUBFAMILY"/>
    <property type="match status" value="1"/>
</dbReference>
<dbReference type="Pfam" id="PF01965">
    <property type="entry name" value="DJ-1_PfpI"/>
    <property type="match status" value="1"/>
</dbReference>
<dbReference type="InterPro" id="IPR050204">
    <property type="entry name" value="AraC_XylS_family_regulators"/>
</dbReference>
<dbReference type="InterPro" id="IPR018060">
    <property type="entry name" value="HTH_AraC"/>
</dbReference>
<dbReference type="SUPFAM" id="SSF46689">
    <property type="entry name" value="Homeodomain-like"/>
    <property type="match status" value="2"/>
</dbReference>
<accession>A0ABT2X876</accession>
<evidence type="ECO:0000313" key="6">
    <source>
        <dbReference type="Proteomes" id="UP001209535"/>
    </source>
</evidence>
<name>A0ABT2X876_9RHOB</name>
<sequence>MPEPLRTEILIAPGFVPTELAAALDCLRIANRVSGREHFKWAIVSANGKSSVTSLGGMEVTAVPVAKAATSPDLLIIPGGSGISDCLRDVLPRLHRVNHRGGCALAMSDAARALLVAGMTERAAVHWETRAVLEEEGLAPNCVPVIFLREGKLVTSAGMASAYDALITLIAEFCSPQVAGTVARILLLERFRIGSAEQPQGVSNMPNLPDGPLRAALALMEMNTEEPISTHTIARSIMVSTRQMERLFARYLGTSPNKYYRQIRLHKARILIEGSKLSLSQVALACGFESHSHFSRVFKNRYGVTPYDVRSRLLHQ</sequence>
<dbReference type="SUPFAM" id="SSF52317">
    <property type="entry name" value="Class I glutamine amidotransferase-like"/>
    <property type="match status" value="1"/>
</dbReference>
<keyword evidence="1" id="KW-0805">Transcription regulation</keyword>
<organism evidence="5 6">
    <name type="scientific">Albidovulum salinarum</name>
    <dbReference type="NCBI Taxonomy" id="2984153"/>
    <lineage>
        <taxon>Bacteria</taxon>
        <taxon>Pseudomonadati</taxon>
        <taxon>Pseudomonadota</taxon>
        <taxon>Alphaproteobacteria</taxon>
        <taxon>Rhodobacterales</taxon>
        <taxon>Paracoccaceae</taxon>
        <taxon>Albidovulum</taxon>
    </lineage>
</organism>
<feature type="domain" description="HTH araC/xylS-type" evidence="4">
    <location>
        <begin position="214"/>
        <end position="312"/>
    </location>
</feature>